<organism evidence="1 2">
    <name type="scientific">Litoreibacter roseus</name>
    <dbReference type="NCBI Taxonomy" id="2601869"/>
    <lineage>
        <taxon>Bacteria</taxon>
        <taxon>Pseudomonadati</taxon>
        <taxon>Pseudomonadota</taxon>
        <taxon>Alphaproteobacteria</taxon>
        <taxon>Rhodobacterales</taxon>
        <taxon>Roseobacteraceae</taxon>
        <taxon>Litoreibacter</taxon>
    </lineage>
</organism>
<accession>A0A6N6JM30</accession>
<proteinExistence type="predicted"/>
<dbReference type="EMBL" id="BLJE01000007">
    <property type="protein sequence ID" value="GFE67027.1"/>
    <property type="molecule type" value="Genomic_DNA"/>
</dbReference>
<sequence>MSAAGSWWPVGDHLLPDGLTLTLEDQMQLQAHLDIAERAADRADDILARARAANLDAEEIDHLREKATAARIAYYDALNADLAQ</sequence>
<dbReference type="Proteomes" id="UP000436822">
    <property type="component" value="Unassembled WGS sequence"/>
</dbReference>
<evidence type="ECO:0000313" key="2">
    <source>
        <dbReference type="Proteomes" id="UP000436822"/>
    </source>
</evidence>
<evidence type="ECO:0000313" key="1">
    <source>
        <dbReference type="EMBL" id="GFE67027.1"/>
    </source>
</evidence>
<reference evidence="1 2" key="1">
    <citation type="submission" date="2019-12" db="EMBL/GenBank/DDBJ databases">
        <title>Litoreibacter badius sp. nov., a novel bacteriochlorophyll a-containing bacterium in the genus Litoreibacter.</title>
        <authorList>
            <person name="Kanamuro M."/>
            <person name="Takabe Y."/>
            <person name="Mori K."/>
            <person name="Takaichi S."/>
            <person name="Hanada S."/>
        </authorList>
    </citation>
    <scope>NUCLEOTIDE SEQUENCE [LARGE SCALE GENOMIC DNA]</scope>
    <source>
        <strain evidence="1 2">K6</strain>
    </source>
</reference>
<name>A0A6N6JM30_9RHOB</name>
<keyword evidence="2" id="KW-1185">Reference proteome</keyword>
<protein>
    <submittedName>
        <fullName evidence="1">Uncharacterized protein</fullName>
    </submittedName>
</protein>
<comment type="caution">
    <text evidence="1">The sequence shown here is derived from an EMBL/GenBank/DDBJ whole genome shotgun (WGS) entry which is preliminary data.</text>
</comment>
<dbReference type="AlphaFoldDB" id="A0A6N6JM30"/>
<gene>
    <name evidence="1" type="ORF">KIN_41010</name>
</gene>
<dbReference type="RefSeq" id="WP_159810622.1">
    <property type="nucleotide sequence ID" value="NZ_BLJE01000007.1"/>
</dbReference>